<dbReference type="PATRIC" id="fig|1347342.6.peg.2433"/>
<feature type="transmembrane region" description="Helical" evidence="1">
    <location>
        <begin position="133"/>
        <end position="158"/>
    </location>
</feature>
<keyword evidence="3" id="KW-1185">Reference proteome</keyword>
<reference evidence="2 3" key="1">
    <citation type="journal article" date="2013" name="Appl. Environ. Microbiol.">
        <title>The genome of the alga-associated marine flavobacterium Formosa agariphila KMM 3901T reveals a broad potential for degradation of algal polysaccharides.</title>
        <authorList>
            <person name="Mann A.J."/>
            <person name="Hahnke R.L."/>
            <person name="Huang S."/>
            <person name="Werner J."/>
            <person name="Xing P."/>
            <person name="Barbeyron T."/>
            <person name="Huettel B."/>
            <person name="Stueber K."/>
            <person name="Reinhardt R."/>
            <person name="Harder J."/>
            <person name="Gloeckner F.O."/>
            <person name="Amann R.I."/>
            <person name="Teeling H."/>
        </authorList>
    </citation>
    <scope>NUCLEOTIDE SEQUENCE [LARGE SCALE GENOMIC DNA]</scope>
    <source>
        <strain evidence="3">DSM 15362 / KCTC 12365 / LMG 23005 / KMM 3901</strain>
    </source>
</reference>
<organism evidence="2 3">
    <name type="scientific">Formosa agariphila (strain DSM 15362 / KCTC 12365 / LMG 23005 / KMM 3901 / M-2Alg 35-1)</name>
    <dbReference type="NCBI Taxonomy" id="1347342"/>
    <lineage>
        <taxon>Bacteria</taxon>
        <taxon>Pseudomonadati</taxon>
        <taxon>Bacteroidota</taxon>
        <taxon>Flavobacteriia</taxon>
        <taxon>Flavobacteriales</taxon>
        <taxon>Flavobacteriaceae</taxon>
        <taxon>Formosa</taxon>
    </lineage>
</organism>
<dbReference type="EMBL" id="HG315671">
    <property type="protein sequence ID" value="CDF80132.1"/>
    <property type="molecule type" value="Genomic_DNA"/>
</dbReference>
<feature type="transmembrane region" description="Helical" evidence="1">
    <location>
        <begin position="170"/>
        <end position="193"/>
    </location>
</feature>
<keyword evidence="1" id="KW-0472">Membrane</keyword>
<proteinExistence type="predicted"/>
<feature type="transmembrane region" description="Helical" evidence="1">
    <location>
        <begin position="38"/>
        <end position="55"/>
    </location>
</feature>
<accession>T2KML0</accession>
<evidence type="ECO:0000313" key="3">
    <source>
        <dbReference type="Proteomes" id="UP000016160"/>
    </source>
</evidence>
<dbReference type="HOGENOM" id="CLU_097871_0_0_10"/>
<dbReference type="RefSeq" id="WP_038530947.1">
    <property type="nucleotide sequence ID" value="NZ_HG315671.1"/>
</dbReference>
<dbReference type="eggNOG" id="ENOG502ZBNU">
    <property type="taxonomic scope" value="Bacteria"/>
</dbReference>
<feature type="transmembrane region" description="Helical" evidence="1">
    <location>
        <begin position="107"/>
        <end position="127"/>
    </location>
</feature>
<evidence type="ECO:0000256" key="1">
    <source>
        <dbReference type="SAM" id="Phobius"/>
    </source>
</evidence>
<dbReference type="STRING" id="1347342.BN863_24200"/>
<name>T2KML0_FORAG</name>
<evidence type="ECO:0000313" key="2">
    <source>
        <dbReference type="EMBL" id="CDF80132.1"/>
    </source>
</evidence>
<dbReference type="OrthoDB" id="1453530at2"/>
<feature type="transmembrane region" description="Helical" evidence="1">
    <location>
        <begin position="7"/>
        <end position="26"/>
    </location>
</feature>
<keyword evidence="1" id="KW-1133">Transmembrane helix</keyword>
<dbReference type="AlphaFoldDB" id="T2KML0"/>
<gene>
    <name evidence="2" type="ORF">BN863_24200</name>
</gene>
<feature type="transmembrane region" description="Helical" evidence="1">
    <location>
        <begin position="205"/>
        <end position="228"/>
    </location>
</feature>
<sequence>MQEFFKNYYWILTFIVEGTAAVTALICYKKFKFTPVKFFIYFLIYVFVCEFIALYPRLISNGILSFLKGTILEPGFWWTTLFWCIGSPVFYMFFYQKIIESVRVKKIIKVLNVVFIAFSVLTIALNFNDFFEMYFSSILIFGEFIILFLVGVYLYEMLQSDKIIYFNRSMYFYISACMLIWLLITTPLVFYGMYFNTSDWNFVILYWQVFFLSNFFMYLTFTFALLWCTPEKH</sequence>
<keyword evidence="1" id="KW-0812">Transmembrane</keyword>
<protein>
    <submittedName>
        <fullName evidence="2">Conserved hypothetical membrane protein</fullName>
    </submittedName>
</protein>
<feature type="transmembrane region" description="Helical" evidence="1">
    <location>
        <begin position="75"/>
        <end position="95"/>
    </location>
</feature>
<dbReference type="Proteomes" id="UP000016160">
    <property type="component" value="Chromosome"/>
</dbReference>